<evidence type="ECO:0000313" key="3">
    <source>
        <dbReference type="Proteomes" id="UP001497516"/>
    </source>
</evidence>
<dbReference type="AlphaFoldDB" id="A0AAV2CSR6"/>
<protein>
    <submittedName>
        <fullName evidence="2">Uncharacterized protein</fullName>
    </submittedName>
</protein>
<evidence type="ECO:0000313" key="2">
    <source>
        <dbReference type="EMBL" id="CAL1359370.1"/>
    </source>
</evidence>
<name>A0AAV2CSR6_9ROSI</name>
<dbReference type="Proteomes" id="UP001497516">
    <property type="component" value="Chromosome 10"/>
</dbReference>
<gene>
    <name evidence="2" type="ORF">LTRI10_LOCUS6860</name>
</gene>
<keyword evidence="3" id="KW-1185">Reference proteome</keyword>
<reference evidence="2 3" key="1">
    <citation type="submission" date="2024-04" db="EMBL/GenBank/DDBJ databases">
        <authorList>
            <person name="Fracassetti M."/>
        </authorList>
    </citation>
    <scope>NUCLEOTIDE SEQUENCE [LARGE SCALE GENOMIC DNA]</scope>
</reference>
<evidence type="ECO:0000256" key="1">
    <source>
        <dbReference type="SAM" id="MobiDB-lite"/>
    </source>
</evidence>
<dbReference type="EMBL" id="OZ034814">
    <property type="protein sequence ID" value="CAL1359370.1"/>
    <property type="molecule type" value="Genomic_DNA"/>
</dbReference>
<proteinExistence type="predicted"/>
<feature type="compositionally biased region" description="Basic residues" evidence="1">
    <location>
        <begin position="67"/>
        <end position="76"/>
    </location>
</feature>
<sequence>MLYHPILAIAEVLLPDASWLIVFDWAFKSLIPYESSPSKRVSAAFIIQVLIADAIAHPPLLSTNRPTAKHNPRRGKLKNDQTHRTISPFSLPMLNPFNIDEETHRGRAQFTIAEE</sequence>
<accession>A0AAV2CSR6</accession>
<feature type="region of interest" description="Disordered" evidence="1">
    <location>
        <begin position="62"/>
        <end position="94"/>
    </location>
</feature>
<organism evidence="2 3">
    <name type="scientific">Linum trigynum</name>
    <dbReference type="NCBI Taxonomy" id="586398"/>
    <lineage>
        <taxon>Eukaryota</taxon>
        <taxon>Viridiplantae</taxon>
        <taxon>Streptophyta</taxon>
        <taxon>Embryophyta</taxon>
        <taxon>Tracheophyta</taxon>
        <taxon>Spermatophyta</taxon>
        <taxon>Magnoliopsida</taxon>
        <taxon>eudicotyledons</taxon>
        <taxon>Gunneridae</taxon>
        <taxon>Pentapetalae</taxon>
        <taxon>rosids</taxon>
        <taxon>fabids</taxon>
        <taxon>Malpighiales</taxon>
        <taxon>Linaceae</taxon>
        <taxon>Linum</taxon>
    </lineage>
</organism>